<dbReference type="InterPro" id="IPR002052">
    <property type="entry name" value="DNA_methylase_N6_adenine_CS"/>
</dbReference>
<dbReference type="InterPro" id="IPR007848">
    <property type="entry name" value="Small_mtfrase_dom"/>
</dbReference>
<comment type="function">
    <text evidence="6">Specifically methylates the guanine in position 1207 of 16S rRNA in the 30S particle.</text>
</comment>
<protein>
    <recommendedName>
        <fullName evidence="6">Ribosomal RNA small subunit methyltransferase C</fullName>
        <ecNumber evidence="6">2.1.1.172</ecNumber>
    </recommendedName>
    <alternativeName>
        <fullName evidence="6">16S rRNA m2G1207 methyltransferase</fullName>
    </alternativeName>
    <alternativeName>
        <fullName evidence="6">rRNA (guanine-N(2)-)-methyltransferase RsmC</fullName>
    </alternativeName>
</protein>
<comment type="catalytic activity">
    <reaction evidence="6">
        <text>guanosine(1207) in 16S rRNA + S-adenosyl-L-methionine = N(2)-methylguanosine(1207) in 16S rRNA + S-adenosyl-L-homocysteine + H(+)</text>
        <dbReference type="Rhea" id="RHEA:42736"/>
        <dbReference type="Rhea" id="RHEA-COMP:10213"/>
        <dbReference type="Rhea" id="RHEA-COMP:10214"/>
        <dbReference type="ChEBI" id="CHEBI:15378"/>
        <dbReference type="ChEBI" id="CHEBI:57856"/>
        <dbReference type="ChEBI" id="CHEBI:59789"/>
        <dbReference type="ChEBI" id="CHEBI:74269"/>
        <dbReference type="ChEBI" id="CHEBI:74481"/>
        <dbReference type="EC" id="2.1.1.172"/>
    </reaction>
</comment>
<keyword evidence="3 6" id="KW-0489">Methyltransferase</keyword>
<organism evidence="9 10">
    <name type="scientific">Alteromonas hispanica</name>
    <dbReference type="NCBI Taxonomy" id="315421"/>
    <lineage>
        <taxon>Bacteria</taxon>
        <taxon>Pseudomonadati</taxon>
        <taxon>Pseudomonadota</taxon>
        <taxon>Gammaproteobacteria</taxon>
        <taxon>Alteromonadales</taxon>
        <taxon>Alteromonadaceae</taxon>
        <taxon>Alteromonas/Salinimonas group</taxon>
        <taxon>Alteromonas</taxon>
    </lineage>
</organism>
<dbReference type="PANTHER" id="PTHR47816:SF4">
    <property type="entry name" value="RIBOSOMAL RNA SMALL SUBUNIT METHYLTRANSFERASE C"/>
    <property type="match status" value="1"/>
</dbReference>
<evidence type="ECO:0000256" key="6">
    <source>
        <dbReference type="HAMAP-Rule" id="MF_01862"/>
    </source>
</evidence>
<evidence type="ECO:0000313" key="10">
    <source>
        <dbReference type="Proteomes" id="UP000478837"/>
    </source>
</evidence>
<evidence type="ECO:0000256" key="5">
    <source>
        <dbReference type="ARBA" id="ARBA00022691"/>
    </source>
</evidence>
<dbReference type="InterPro" id="IPR023543">
    <property type="entry name" value="rRNA_ssu_MeTfrase_C"/>
</dbReference>
<proteinExistence type="inferred from homology"/>
<comment type="subcellular location">
    <subcellularLocation>
        <location evidence="6">Cytoplasm</location>
    </subcellularLocation>
</comment>
<evidence type="ECO:0000259" key="7">
    <source>
        <dbReference type="Pfam" id="PF05175"/>
    </source>
</evidence>
<comment type="subunit">
    <text evidence="6">Monomer.</text>
</comment>
<comment type="similarity">
    <text evidence="6">Belongs to the methyltransferase superfamily. RsmC family.</text>
</comment>
<dbReference type="Gene3D" id="3.40.50.150">
    <property type="entry name" value="Vaccinia Virus protein VP39"/>
    <property type="match status" value="2"/>
</dbReference>
<evidence type="ECO:0000256" key="4">
    <source>
        <dbReference type="ARBA" id="ARBA00022679"/>
    </source>
</evidence>
<feature type="domain" description="Methyltransferase small" evidence="7">
    <location>
        <begin position="191"/>
        <end position="357"/>
    </location>
</feature>
<dbReference type="PANTHER" id="PTHR47816">
    <property type="entry name" value="RIBOSOMAL RNA SMALL SUBUNIT METHYLTRANSFERASE C"/>
    <property type="match status" value="1"/>
</dbReference>
<dbReference type="EC" id="2.1.1.172" evidence="6"/>
<accession>A0A6L9MVH3</accession>
<dbReference type="GO" id="GO:0005737">
    <property type="term" value="C:cytoplasm"/>
    <property type="evidence" value="ECO:0007669"/>
    <property type="project" value="UniProtKB-SubCell"/>
</dbReference>
<dbReference type="AlphaFoldDB" id="A0A6L9MVH3"/>
<comment type="caution">
    <text evidence="9">The sequence shown here is derived from an EMBL/GenBank/DDBJ whole genome shotgun (WGS) entry which is preliminary data.</text>
</comment>
<keyword evidence="5 6" id="KW-0949">S-adenosyl-L-methionine</keyword>
<evidence type="ECO:0000259" key="8">
    <source>
        <dbReference type="Pfam" id="PF08468"/>
    </source>
</evidence>
<dbReference type="PROSITE" id="PS00092">
    <property type="entry name" value="N6_MTASE"/>
    <property type="match status" value="1"/>
</dbReference>
<name>A0A6L9MVH3_9ALTE</name>
<dbReference type="HAMAP" id="MF_01862">
    <property type="entry name" value="16SrRNA_methyltr_C"/>
    <property type="match status" value="1"/>
</dbReference>
<dbReference type="RefSeq" id="WP_163111876.1">
    <property type="nucleotide sequence ID" value="NZ_JAAAWP010000006.1"/>
</dbReference>
<dbReference type="Proteomes" id="UP000478837">
    <property type="component" value="Unassembled WGS sequence"/>
</dbReference>
<keyword evidence="10" id="KW-1185">Reference proteome</keyword>
<evidence type="ECO:0000256" key="3">
    <source>
        <dbReference type="ARBA" id="ARBA00022603"/>
    </source>
</evidence>
<evidence type="ECO:0000313" key="9">
    <source>
        <dbReference type="EMBL" id="NDW21985.1"/>
    </source>
</evidence>
<dbReference type="InterPro" id="IPR046977">
    <property type="entry name" value="RsmC/RlmG"/>
</dbReference>
<dbReference type="GO" id="GO:0052914">
    <property type="term" value="F:16S rRNA (guanine(1207)-N(2))-methyltransferase activity"/>
    <property type="evidence" value="ECO:0007669"/>
    <property type="project" value="UniProtKB-EC"/>
</dbReference>
<dbReference type="Pfam" id="PF05175">
    <property type="entry name" value="MTS"/>
    <property type="match status" value="1"/>
</dbReference>
<keyword evidence="2 6" id="KW-0698">rRNA processing</keyword>
<gene>
    <name evidence="6" type="primary">rsmC</name>
    <name evidence="9" type="ORF">GTW09_10670</name>
</gene>
<dbReference type="InterPro" id="IPR013675">
    <property type="entry name" value="Mtase_sm_N"/>
</dbReference>
<reference evidence="9 10" key="1">
    <citation type="submission" date="2020-01" db="EMBL/GenBank/DDBJ databases">
        <title>Genomes of bacteria type strains.</title>
        <authorList>
            <person name="Chen J."/>
            <person name="Zhu S."/>
            <person name="Yang J."/>
        </authorList>
    </citation>
    <scope>NUCLEOTIDE SEQUENCE [LARGE SCALE GENOMIC DNA]</scope>
    <source>
        <strain evidence="9 10">LMG 22958</strain>
    </source>
</reference>
<dbReference type="EMBL" id="JAAAWP010000006">
    <property type="protein sequence ID" value="NDW21985.1"/>
    <property type="molecule type" value="Genomic_DNA"/>
</dbReference>
<sequence length="360" mass="39647">MILSPQSQLLERNLSLFEQGKWAFVNPSDAYFLDALSAQEVTVIHQYFDVFSESVRVIPSVTLDSRDVGKSGFEVTQKAGNHTHIFAPFVTLAGEFTDIMLFLPKAKTHFQMLLNMAASMVGQQGRIHVVGENKGGIKSAAKLMQQYGTPQKIDSARHCSLVTVVVEQQHTPFNPSSWVDVSEYAVDEVKWNVASMPGVFSHKELDAGSELLLQKHATSLRGNVLDFACGAGVIASYLMLKYPHLTLYLSDVSALALYCSALTLAENKLSATLFAADGLHGVSQKVQHIITNPPFHTGIKTDYTITKRFISDAKKQLTSKGTLQMVANRFLPYPGLLAEEFTTVYTKAQTSQFSVYEASL</sequence>
<dbReference type="GO" id="GO:0003676">
    <property type="term" value="F:nucleic acid binding"/>
    <property type="evidence" value="ECO:0007669"/>
    <property type="project" value="InterPro"/>
</dbReference>
<dbReference type="InterPro" id="IPR029063">
    <property type="entry name" value="SAM-dependent_MTases_sf"/>
</dbReference>
<feature type="domain" description="Methyltransferase small N-terminal" evidence="8">
    <location>
        <begin position="85"/>
        <end position="179"/>
    </location>
</feature>
<dbReference type="Pfam" id="PF08468">
    <property type="entry name" value="MTS_N"/>
    <property type="match status" value="1"/>
</dbReference>
<evidence type="ECO:0000256" key="1">
    <source>
        <dbReference type="ARBA" id="ARBA00022490"/>
    </source>
</evidence>
<keyword evidence="4 6" id="KW-0808">Transferase</keyword>
<dbReference type="SUPFAM" id="SSF53335">
    <property type="entry name" value="S-adenosyl-L-methionine-dependent methyltransferases"/>
    <property type="match status" value="1"/>
</dbReference>
<keyword evidence="1 6" id="KW-0963">Cytoplasm</keyword>
<evidence type="ECO:0000256" key="2">
    <source>
        <dbReference type="ARBA" id="ARBA00022552"/>
    </source>
</evidence>